<protein>
    <recommendedName>
        <fullName evidence="5">PD-(D/E)XK nuclease family transposase</fullName>
    </recommendedName>
</protein>
<dbReference type="PANTHER" id="PTHR41317:SF1">
    <property type="entry name" value="PD-(D_E)XK NUCLEASE FAMILY TRANSPOSASE"/>
    <property type="match status" value="1"/>
</dbReference>
<organism evidence="2 4">
    <name type="scientific">Selenomonas ruminantium</name>
    <dbReference type="NCBI Taxonomy" id="971"/>
    <lineage>
        <taxon>Bacteria</taxon>
        <taxon>Bacillati</taxon>
        <taxon>Bacillota</taxon>
        <taxon>Negativicutes</taxon>
        <taxon>Selenomonadales</taxon>
        <taxon>Selenomonadaceae</taxon>
        <taxon>Selenomonas</taxon>
    </lineage>
</organism>
<sequence length="272" mass="31986">MTMYKIKPWEELTIQDDYMFKLVMRRERICKKVLEKILKIKIRAIKYLENEKTIEASYESKGVRLDVYVADDKGTVFNVEMQVRKYDGEWLYRRTRYYQSLIDTDLLASGMEYDELTDTYIIFICPFELPMLGGGRHIYTFRNRCDEDNSIVMPDGATKVFLSTKGTIDDVEPDVKAFLDYVDGIISNDEFVREIDREIKEVKTLEKERRLYMTFAMKIQEERKEERKAMLNDIVISMLNRHKSPDFIADALDISLDKVKSIAEANGIALQP</sequence>
<name>A0A1I0Y2C0_SELRU</name>
<evidence type="ECO:0000313" key="3">
    <source>
        <dbReference type="Proteomes" id="UP000183469"/>
    </source>
</evidence>
<dbReference type="EMBL" id="FNQG01000014">
    <property type="protein sequence ID" value="SEA31512.1"/>
    <property type="molecule type" value="Genomic_DNA"/>
</dbReference>
<dbReference type="EMBL" id="FOJX01000009">
    <property type="protein sequence ID" value="SFB06608.1"/>
    <property type="molecule type" value="Genomic_DNA"/>
</dbReference>
<gene>
    <name evidence="2" type="ORF">SAMN05216587_1097</name>
    <name evidence="1" type="ORF">SAMN05660648_02756</name>
</gene>
<proteinExistence type="predicted"/>
<dbReference type="AlphaFoldDB" id="A0A1I0Y2C0"/>
<evidence type="ECO:0008006" key="5">
    <source>
        <dbReference type="Google" id="ProtNLM"/>
    </source>
</evidence>
<accession>A0A1I0Y2C0</accession>
<dbReference type="OrthoDB" id="9775482at2"/>
<dbReference type="PANTHER" id="PTHR41317">
    <property type="entry name" value="PD-(D_E)XK NUCLEASE FAMILY TRANSPOSASE"/>
    <property type="match status" value="1"/>
</dbReference>
<reference evidence="3 4" key="1">
    <citation type="submission" date="2016-10" db="EMBL/GenBank/DDBJ databases">
        <authorList>
            <person name="de Groot N.N."/>
        </authorList>
    </citation>
    <scope>NUCLEOTIDE SEQUENCE [LARGE SCALE GENOMIC DNA]</scope>
    <source>
        <strain evidence="1 3">DSM 2872</strain>
        <strain evidence="2 4">L14</strain>
    </source>
</reference>
<evidence type="ECO:0000313" key="4">
    <source>
        <dbReference type="Proteomes" id="UP000183843"/>
    </source>
</evidence>
<evidence type="ECO:0000313" key="1">
    <source>
        <dbReference type="EMBL" id="SEA31512.1"/>
    </source>
</evidence>
<dbReference type="Proteomes" id="UP000183843">
    <property type="component" value="Unassembled WGS sequence"/>
</dbReference>
<dbReference type="NCBIfam" id="TIGR01784">
    <property type="entry name" value="T_den_put_tspse"/>
    <property type="match status" value="1"/>
</dbReference>
<dbReference type="Pfam" id="PF12784">
    <property type="entry name" value="PDDEXK_2"/>
    <property type="match status" value="1"/>
</dbReference>
<dbReference type="InterPro" id="IPR010106">
    <property type="entry name" value="RpnA"/>
</dbReference>
<dbReference type="Proteomes" id="UP000183469">
    <property type="component" value="Unassembled WGS sequence"/>
</dbReference>
<evidence type="ECO:0000313" key="2">
    <source>
        <dbReference type="EMBL" id="SFB06608.1"/>
    </source>
</evidence>
<dbReference type="RefSeq" id="WP_074673345.1">
    <property type="nucleotide sequence ID" value="NZ_FNQG01000014.1"/>
</dbReference>